<dbReference type="FunFam" id="3.20.20.190:FF:000011">
    <property type="entry name" value="Glycerophosphodiester phosphodiesterase GDPDL3"/>
    <property type="match status" value="1"/>
</dbReference>
<dbReference type="SUPFAM" id="SSF51695">
    <property type="entry name" value="PLC-like phosphodiesterases"/>
    <property type="match status" value="2"/>
</dbReference>
<dbReference type="PROSITE" id="PS51704">
    <property type="entry name" value="GP_PDE"/>
    <property type="match status" value="2"/>
</dbReference>
<dbReference type="Gene3D" id="3.20.20.190">
    <property type="entry name" value="Phosphatidylinositol (PI) phosphodiesterase"/>
    <property type="match status" value="2"/>
</dbReference>
<keyword evidence="3" id="KW-0319">Glycerol metabolism</keyword>
<dbReference type="Pfam" id="PF03009">
    <property type="entry name" value="GDPD"/>
    <property type="match status" value="1"/>
</dbReference>
<accession>A0AAV0YRB3</accession>
<dbReference type="PANTHER" id="PTHR43620">
    <property type="entry name" value="GLYCEROPHOSPHORYL DIESTER PHOSPHODIESTERASE"/>
    <property type="match status" value="1"/>
</dbReference>
<gene>
    <name evidence="9" type="ORF">VFH_I288960</name>
</gene>
<dbReference type="AlphaFoldDB" id="A0AAV0YRB3"/>
<dbReference type="GO" id="GO:0006071">
    <property type="term" value="P:glycerol metabolic process"/>
    <property type="evidence" value="ECO:0007669"/>
    <property type="project" value="UniProtKB-KW"/>
</dbReference>
<dbReference type="Proteomes" id="UP001157006">
    <property type="component" value="Chromosome 1L"/>
</dbReference>
<comment type="catalytic activity">
    <reaction evidence="6">
        <text>a sn-glycero-3-phosphodiester + H2O = an alcohol + sn-glycerol 3-phosphate + H(+)</text>
        <dbReference type="Rhea" id="RHEA:12969"/>
        <dbReference type="ChEBI" id="CHEBI:15377"/>
        <dbReference type="ChEBI" id="CHEBI:15378"/>
        <dbReference type="ChEBI" id="CHEBI:30879"/>
        <dbReference type="ChEBI" id="CHEBI:57597"/>
        <dbReference type="ChEBI" id="CHEBI:83408"/>
        <dbReference type="EC" id="3.1.4.46"/>
    </reaction>
</comment>
<proteinExistence type="predicted"/>
<evidence type="ECO:0000313" key="10">
    <source>
        <dbReference type="Proteomes" id="UP001157006"/>
    </source>
</evidence>
<evidence type="ECO:0000256" key="7">
    <source>
        <dbReference type="SAM" id="SignalP"/>
    </source>
</evidence>
<name>A0AAV0YRB3_VICFA</name>
<evidence type="ECO:0000256" key="5">
    <source>
        <dbReference type="ARBA" id="ARBA00023180"/>
    </source>
</evidence>
<evidence type="ECO:0000256" key="2">
    <source>
        <dbReference type="ARBA" id="ARBA00022729"/>
    </source>
</evidence>
<sequence>MLRSLFLVLLLIHAALPIAPAKKWSTLSGNEPVVIARGGFTGLFPEGSREAIGMSKEISFFLCNVQFTKDAGAFCVTGVKLDNATTIATFDPNEKTYNINGKDVQGHFMVDYTAAQIDHNVSMNQAIFSRPSFYDGLSPVLNVDGILSSKTPPRFWLNFQYQAFYDQHDVKLVDKVLEMLRLYTIDFISSPEIGFLTSVNEKVRKKTKFVFQFLNASDVEPTTMQPYGTIVKDLAAIKSYASGIIVPKEYIWPVKPDNYLGPLTTLVSDAHKQGLEVYASGFANDFFSSYDYNYDPTAEYLQFIAKDECVDGLVTDFPSTASNSIACFALNNTLQKKGQPLIISNNGASGVYPGSTDLSYQQAIDDGADIIDCSVQMTKDGISFCSNTADLMADTTAMTKFMSRTSNVPEVQPNSGIFSFDLTWNEIQSLQPQIANPLGSDFQRNPANKNSGKFVTLLEFLELAKDKAVTGILINIENAAYLASKKGLDIVGTISAALSNATFDKQATQQVLIQSDDSSVLSKYKGIPSYKRVLLVENKIGDATKESVDEIKKYAEAVNLRKTSLVKASGSLLTGMTNVVKEMKDANLTVYVHTLRNEFISLAFDYWSDPNVEISTYIHSAKVDGIITDFPATTSRYLRSPCSDLNNVATILPAKAGELESTVSPTLLPPAEAPLPPLEVANIVDPPLPAVINHNPPATPSSPPPSSAYPNAANLGLSILAIIVLVINLAL</sequence>
<dbReference type="PANTHER" id="PTHR43620:SF44">
    <property type="entry name" value="GLYCEROPHOSPHODIESTER PHOSPHODIESTERASE GDPDL6-RELATED"/>
    <property type="match status" value="1"/>
</dbReference>
<evidence type="ECO:0000313" key="9">
    <source>
        <dbReference type="EMBL" id="CAI8587214.1"/>
    </source>
</evidence>
<dbReference type="EMBL" id="OX451736">
    <property type="protein sequence ID" value="CAI8587214.1"/>
    <property type="molecule type" value="Genomic_DNA"/>
</dbReference>
<protein>
    <recommendedName>
        <fullName evidence="1">glycerophosphodiester phosphodiesterase</fullName>
        <ecNumber evidence="1">3.1.4.46</ecNumber>
    </recommendedName>
</protein>
<evidence type="ECO:0000259" key="8">
    <source>
        <dbReference type="PROSITE" id="PS51704"/>
    </source>
</evidence>
<keyword evidence="10" id="KW-1185">Reference proteome</keyword>
<feature type="domain" description="GP-PDE" evidence="8">
    <location>
        <begin position="340"/>
        <end position="638"/>
    </location>
</feature>
<organism evidence="9 10">
    <name type="scientific">Vicia faba</name>
    <name type="common">Broad bean</name>
    <name type="synonym">Faba vulgaris</name>
    <dbReference type="NCBI Taxonomy" id="3906"/>
    <lineage>
        <taxon>Eukaryota</taxon>
        <taxon>Viridiplantae</taxon>
        <taxon>Streptophyta</taxon>
        <taxon>Embryophyta</taxon>
        <taxon>Tracheophyta</taxon>
        <taxon>Spermatophyta</taxon>
        <taxon>Magnoliopsida</taxon>
        <taxon>eudicotyledons</taxon>
        <taxon>Gunneridae</taxon>
        <taxon>Pentapetalae</taxon>
        <taxon>rosids</taxon>
        <taxon>fabids</taxon>
        <taxon>Fabales</taxon>
        <taxon>Fabaceae</taxon>
        <taxon>Papilionoideae</taxon>
        <taxon>50 kb inversion clade</taxon>
        <taxon>NPAAA clade</taxon>
        <taxon>Hologalegina</taxon>
        <taxon>IRL clade</taxon>
        <taxon>Fabeae</taxon>
        <taxon>Vicia</taxon>
    </lineage>
</organism>
<dbReference type="GO" id="GO:0008889">
    <property type="term" value="F:glycerophosphodiester phosphodiesterase activity"/>
    <property type="evidence" value="ECO:0007669"/>
    <property type="project" value="UniProtKB-EC"/>
</dbReference>
<feature type="chain" id="PRO_5043516428" description="glycerophosphodiester phosphodiesterase" evidence="7">
    <location>
        <begin position="22"/>
        <end position="731"/>
    </location>
</feature>
<dbReference type="GO" id="GO:0006629">
    <property type="term" value="P:lipid metabolic process"/>
    <property type="evidence" value="ECO:0007669"/>
    <property type="project" value="InterPro"/>
</dbReference>
<evidence type="ECO:0000256" key="4">
    <source>
        <dbReference type="ARBA" id="ARBA00022801"/>
    </source>
</evidence>
<keyword evidence="4" id="KW-0378">Hydrolase</keyword>
<keyword evidence="2 7" id="KW-0732">Signal</keyword>
<dbReference type="InterPro" id="IPR017946">
    <property type="entry name" value="PLC-like_Pdiesterase_TIM-brl"/>
</dbReference>
<feature type="domain" description="GP-PDE" evidence="8">
    <location>
        <begin position="32"/>
        <end position="325"/>
    </location>
</feature>
<dbReference type="CDD" id="cd08604">
    <property type="entry name" value="GDPD_SHV3_repeat_2"/>
    <property type="match status" value="1"/>
</dbReference>
<reference evidence="9 10" key="1">
    <citation type="submission" date="2023-01" db="EMBL/GenBank/DDBJ databases">
        <authorList>
            <person name="Kreplak J."/>
        </authorList>
    </citation>
    <scope>NUCLEOTIDE SEQUENCE [LARGE SCALE GENOMIC DNA]</scope>
</reference>
<dbReference type="EC" id="3.1.4.46" evidence="1"/>
<evidence type="ECO:0000256" key="1">
    <source>
        <dbReference type="ARBA" id="ARBA00012247"/>
    </source>
</evidence>
<feature type="signal peptide" evidence="7">
    <location>
        <begin position="1"/>
        <end position="21"/>
    </location>
</feature>
<evidence type="ECO:0000256" key="6">
    <source>
        <dbReference type="ARBA" id="ARBA00047512"/>
    </source>
</evidence>
<evidence type="ECO:0000256" key="3">
    <source>
        <dbReference type="ARBA" id="ARBA00022798"/>
    </source>
</evidence>
<keyword evidence="5" id="KW-0325">Glycoprotein</keyword>
<dbReference type="InterPro" id="IPR030395">
    <property type="entry name" value="GP_PDE_dom"/>
</dbReference>